<dbReference type="CDD" id="cd16922">
    <property type="entry name" value="HATPase_EvgS-ArcB-TorS-like"/>
    <property type="match status" value="1"/>
</dbReference>
<sequence length="505" mass="55401">MSAIQAADIGTFFCPIPLREMVWNDKCKEHFWLPHDAEVDFDLFYARLHPDDRERTRKEILAAVFEDVAYDVEYRTLSPTGEMRWIRAKGRTTFDASGKPTRFDGITIDISSQKHLEAQRDRLLERERLQKEMAQNASDTKDTFIASVSHELRAPLTAVLAWVDLLERRGSDEEFVKHGVSVIRRNIAAQTRLVDDLLDVSRITAGKLAVRKAPINLADAIHAELDTLTPLAEKKTVTITDHVGVAALVPGDATRLRQVFANLLSNALKYTPSGGNITVKLREVDGYAEVSLTDTGEGIPKNLLNTIFEPFAQVDGSTTRKHGGLGLGLAIARSLVGMHNGTLTAFSDGIGMGATFTVRLPLEAGSKVTGAASASSQDDSDARQPIAGMSVLVVDDDEDTRDAFAMLFEHEQVVAYRAKSAAEARQILSERAVDVIFSDISMPGEDGHQFMLGLRATGNRTPAIAVTAFVRNEDGERARAAGFDEHVGKPVAPQRLVELLAKHRH</sequence>
<evidence type="ECO:0000313" key="9">
    <source>
        <dbReference type="Proteomes" id="UP001629288"/>
    </source>
</evidence>
<feature type="domain" description="Response regulatory" evidence="6">
    <location>
        <begin position="390"/>
        <end position="504"/>
    </location>
</feature>
<dbReference type="CDD" id="cd00082">
    <property type="entry name" value="HisKA"/>
    <property type="match status" value="1"/>
</dbReference>
<keyword evidence="3 4" id="KW-0597">Phosphoprotein</keyword>
<dbReference type="PANTHER" id="PTHR43547:SF2">
    <property type="entry name" value="HYBRID SIGNAL TRANSDUCTION HISTIDINE KINASE C"/>
    <property type="match status" value="1"/>
</dbReference>
<dbReference type="Gene3D" id="3.30.450.20">
    <property type="entry name" value="PAS domain"/>
    <property type="match status" value="1"/>
</dbReference>
<dbReference type="InterPro" id="IPR036890">
    <property type="entry name" value="HATPase_C_sf"/>
</dbReference>
<evidence type="ECO:0000259" key="6">
    <source>
        <dbReference type="PROSITE" id="PS50110"/>
    </source>
</evidence>
<dbReference type="EC" id="2.7.13.3" evidence="2"/>
<evidence type="ECO:0000259" key="5">
    <source>
        <dbReference type="PROSITE" id="PS50109"/>
    </source>
</evidence>
<gene>
    <name evidence="8" type="ORF">PQR00_34285</name>
</gene>
<dbReference type="Pfam" id="PF08447">
    <property type="entry name" value="PAS_3"/>
    <property type="match status" value="1"/>
</dbReference>
<dbReference type="InterPro" id="IPR001789">
    <property type="entry name" value="Sig_transdc_resp-reg_receiver"/>
</dbReference>
<dbReference type="PROSITE" id="PS50110">
    <property type="entry name" value="RESPONSE_REGULATORY"/>
    <property type="match status" value="1"/>
</dbReference>
<dbReference type="SUPFAM" id="SSF55785">
    <property type="entry name" value="PYP-like sensor domain (PAS domain)"/>
    <property type="match status" value="1"/>
</dbReference>
<evidence type="ECO:0000313" key="8">
    <source>
        <dbReference type="EMBL" id="MFM0448652.1"/>
    </source>
</evidence>
<comment type="caution">
    <text evidence="8">The sequence shown here is derived from an EMBL/GenBank/DDBJ whole genome shotgun (WGS) entry which is preliminary data.</text>
</comment>
<dbReference type="EMBL" id="JAQQDH010000033">
    <property type="protein sequence ID" value="MFM0448652.1"/>
    <property type="molecule type" value="Genomic_DNA"/>
</dbReference>
<name>A0ABW9CCL3_9BURK</name>
<dbReference type="SMART" id="SM00387">
    <property type="entry name" value="HATPase_c"/>
    <property type="match status" value="1"/>
</dbReference>
<keyword evidence="9" id="KW-1185">Reference proteome</keyword>
<dbReference type="InterPro" id="IPR004358">
    <property type="entry name" value="Sig_transdc_His_kin-like_C"/>
</dbReference>
<feature type="domain" description="PAC" evidence="7">
    <location>
        <begin position="70"/>
        <end position="122"/>
    </location>
</feature>
<organism evidence="8 9">
    <name type="scientific">Paraburkholderia strydomiana</name>
    <dbReference type="NCBI Taxonomy" id="1245417"/>
    <lineage>
        <taxon>Bacteria</taxon>
        <taxon>Pseudomonadati</taxon>
        <taxon>Pseudomonadota</taxon>
        <taxon>Betaproteobacteria</taxon>
        <taxon>Burkholderiales</taxon>
        <taxon>Burkholderiaceae</taxon>
        <taxon>Paraburkholderia</taxon>
    </lineage>
</organism>
<dbReference type="InterPro" id="IPR003661">
    <property type="entry name" value="HisK_dim/P_dom"/>
</dbReference>
<dbReference type="Gene3D" id="2.10.70.100">
    <property type="match status" value="1"/>
</dbReference>
<dbReference type="PROSITE" id="PS50109">
    <property type="entry name" value="HIS_KIN"/>
    <property type="match status" value="1"/>
</dbReference>
<feature type="modified residue" description="4-aspartylphosphate" evidence="4">
    <location>
        <position position="439"/>
    </location>
</feature>
<dbReference type="InterPro" id="IPR003594">
    <property type="entry name" value="HATPase_dom"/>
</dbReference>
<dbReference type="PANTHER" id="PTHR43547">
    <property type="entry name" value="TWO-COMPONENT HISTIDINE KINASE"/>
    <property type="match status" value="1"/>
</dbReference>
<accession>A0ABW9CCL3</accession>
<dbReference type="Proteomes" id="UP001629288">
    <property type="component" value="Unassembled WGS sequence"/>
</dbReference>
<evidence type="ECO:0000256" key="3">
    <source>
        <dbReference type="ARBA" id="ARBA00022553"/>
    </source>
</evidence>
<dbReference type="Pfam" id="PF00512">
    <property type="entry name" value="HisKA"/>
    <property type="match status" value="1"/>
</dbReference>
<dbReference type="RefSeq" id="WP_408131915.1">
    <property type="nucleotide sequence ID" value="NZ_JAQQCY010000011.1"/>
</dbReference>
<dbReference type="InterPro" id="IPR013655">
    <property type="entry name" value="PAS_fold_3"/>
</dbReference>
<dbReference type="SMART" id="SM00448">
    <property type="entry name" value="REC"/>
    <property type="match status" value="1"/>
</dbReference>
<proteinExistence type="predicted"/>
<dbReference type="SUPFAM" id="SSF55874">
    <property type="entry name" value="ATPase domain of HSP90 chaperone/DNA topoisomerase II/histidine kinase"/>
    <property type="match status" value="1"/>
</dbReference>
<evidence type="ECO:0000256" key="1">
    <source>
        <dbReference type="ARBA" id="ARBA00000085"/>
    </source>
</evidence>
<reference evidence="8 9" key="1">
    <citation type="journal article" date="2024" name="Chem. Sci.">
        <title>Discovery of megapolipeptins by genome mining of a Burkholderiales bacteria collection.</title>
        <authorList>
            <person name="Paulo B.S."/>
            <person name="Recchia M.J.J."/>
            <person name="Lee S."/>
            <person name="Fergusson C.H."/>
            <person name="Romanowski S.B."/>
            <person name="Hernandez A."/>
            <person name="Krull N."/>
            <person name="Liu D.Y."/>
            <person name="Cavanagh H."/>
            <person name="Bos A."/>
            <person name="Gray C.A."/>
            <person name="Murphy B.T."/>
            <person name="Linington R.G."/>
            <person name="Eustaquio A.S."/>
        </authorList>
    </citation>
    <scope>NUCLEOTIDE SEQUENCE [LARGE SCALE GENOMIC DNA]</scope>
    <source>
        <strain evidence="8 9">RL17-379-BIB-C</strain>
    </source>
</reference>
<keyword evidence="8" id="KW-0067">ATP-binding</keyword>
<dbReference type="Gene3D" id="3.30.565.10">
    <property type="entry name" value="Histidine kinase-like ATPase, C-terminal domain"/>
    <property type="match status" value="1"/>
</dbReference>
<feature type="domain" description="Histidine kinase" evidence="5">
    <location>
        <begin position="147"/>
        <end position="364"/>
    </location>
</feature>
<dbReference type="InterPro" id="IPR011006">
    <property type="entry name" value="CheY-like_superfamily"/>
</dbReference>
<dbReference type="InterPro" id="IPR000700">
    <property type="entry name" value="PAS-assoc_C"/>
</dbReference>
<dbReference type="InterPro" id="IPR000014">
    <property type="entry name" value="PAS"/>
</dbReference>
<dbReference type="InterPro" id="IPR035965">
    <property type="entry name" value="PAS-like_dom_sf"/>
</dbReference>
<evidence type="ECO:0000256" key="2">
    <source>
        <dbReference type="ARBA" id="ARBA00012438"/>
    </source>
</evidence>
<dbReference type="InterPro" id="IPR036097">
    <property type="entry name" value="HisK_dim/P_sf"/>
</dbReference>
<dbReference type="GO" id="GO:0005524">
    <property type="term" value="F:ATP binding"/>
    <property type="evidence" value="ECO:0007669"/>
    <property type="project" value="UniProtKB-KW"/>
</dbReference>
<dbReference type="CDD" id="cd00130">
    <property type="entry name" value="PAS"/>
    <property type="match status" value="1"/>
</dbReference>
<keyword evidence="8" id="KW-0547">Nucleotide-binding</keyword>
<dbReference type="InterPro" id="IPR005467">
    <property type="entry name" value="His_kinase_dom"/>
</dbReference>
<dbReference type="Pfam" id="PF00072">
    <property type="entry name" value="Response_reg"/>
    <property type="match status" value="1"/>
</dbReference>
<comment type="catalytic activity">
    <reaction evidence="1">
        <text>ATP + protein L-histidine = ADP + protein N-phospho-L-histidine.</text>
        <dbReference type="EC" id="2.7.13.3"/>
    </reaction>
</comment>
<dbReference type="Gene3D" id="1.10.287.130">
    <property type="match status" value="1"/>
</dbReference>
<dbReference type="Pfam" id="PF02518">
    <property type="entry name" value="HATPase_c"/>
    <property type="match status" value="1"/>
</dbReference>
<dbReference type="SMART" id="SM00388">
    <property type="entry name" value="HisKA"/>
    <property type="match status" value="1"/>
</dbReference>
<protein>
    <recommendedName>
        <fullName evidence="2">histidine kinase</fullName>
        <ecNumber evidence="2">2.7.13.3</ecNumber>
    </recommendedName>
</protein>
<dbReference type="Gene3D" id="3.40.50.2300">
    <property type="match status" value="1"/>
</dbReference>
<dbReference type="PROSITE" id="PS50113">
    <property type="entry name" value="PAC"/>
    <property type="match status" value="1"/>
</dbReference>
<dbReference type="SUPFAM" id="SSF52172">
    <property type="entry name" value="CheY-like"/>
    <property type="match status" value="1"/>
</dbReference>
<evidence type="ECO:0000256" key="4">
    <source>
        <dbReference type="PROSITE-ProRule" id="PRU00169"/>
    </source>
</evidence>
<dbReference type="SUPFAM" id="SSF47384">
    <property type="entry name" value="Homodimeric domain of signal transducing histidine kinase"/>
    <property type="match status" value="1"/>
</dbReference>
<dbReference type="PRINTS" id="PR00344">
    <property type="entry name" value="BCTRLSENSOR"/>
</dbReference>
<evidence type="ECO:0000259" key="7">
    <source>
        <dbReference type="PROSITE" id="PS50113"/>
    </source>
</evidence>
<dbReference type="InterPro" id="IPR001610">
    <property type="entry name" value="PAC"/>
</dbReference>
<dbReference type="SMART" id="SM00086">
    <property type="entry name" value="PAC"/>
    <property type="match status" value="1"/>
</dbReference>